<accession>A0ABY7WAN1</accession>
<dbReference type="InterPro" id="IPR047907">
    <property type="entry name" value="CD1375-like"/>
</dbReference>
<dbReference type="RefSeq" id="WP_274273588.1">
    <property type="nucleotide sequence ID" value="NZ_CP117834.1"/>
</dbReference>
<dbReference type="NCBIfam" id="NF040910">
    <property type="entry name" value="CD1375_fam"/>
    <property type="match status" value="1"/>
</dbReference>
<evidence type="ECO:0000313" key="2">
    <source>
        <dbReference type="Proteomes" id="UP001215143"/>
    </source>
</evidence>
<reference evidence="1 2" key="1">
    <citation type="submission" date="2023-02" db="EMBL/GenBank/DDBJ databases">
        <authorList>
            <person name="Liu G."/>
        </authorList>
    </citation>
    <scope>NUCLEOTIDE SEQUENCE [LARGE SCALE GENOMIC DNA]</scope>
    <source>
        <strain evidence="1 2">DSM 23008</strain>
    </source>
</reference>
<keyword evidence="2" id="KW-1185">Reference proteome</keyword>
<protein>
    <submittedName>
        <fullName evidence="1">CD1375 family protein</fullName>
    </submittedName>
</protein>
<name>A0ABY7WAN1_9BACI</name>
<sequence>MLYANRIIAGVWTFDRVAATWKEEVRVLLIEYGRSDLIT</sequence>
<proteinExistence type="predicted"/>
<gene>
    <name evidence="1" type="ORF">PQ477_15880</name>
</gene>
<evidence type="ECO:0000313" key="1">
    <source>
        <dbReference type="EMBL" id="WDF05945.1"/>
    </source>
</evidence>
<organism evidence="1 2">
    <name type="scientific">Shouchella hunanensis</name>
    <dbReference type="NCBI Taxonomy" id="766894"/>
    <lineage>
        <taxon>Bacteria</taxon>
        <taxon>Bacillati</taxon>
        <taxon>Bacillota</taxon>
        <taxon>Bacilli</taxon>
        <taxon>Bacillales</taxon>
        <taxon>Bacillaceae</taxon>
        <taxon>Shouchella</taxon>
    </lineage>
</organism>
<dbReference type="EMBL" id="CP117834">
    <property type="protein sequence ID" value="WDF05945.1"/>
    <property type="molecule type" value="Genomic_DNA"/>
</dbReference>
<dbReference type="Proteomes" id="UP001215143">
    <property type="component" value="Chromosome"/>
</dbReference>